<dbReference type="Pfam" id="PF00239">
    <property type="entry name" value="Resolvase"/>
    <property type="match status" value="1"/>
</dbReference>
<dbReference type="AlphaFoldDB" id="W1Q1L1"/>
<dbReference type="Gene3D" id="3.40.50.1390">
    <property type="entry name" value="Resolvase, N-terminal catalytic domain"/>
    <property type="match status" value="1"/>
</dbReference>
<feature type="domain" description="Resolvase/invertase-type recombinase catalytic" evidence="6">
    <location>
        <begin position="11"/>
        <end position="150"/>
    </location>
</feature>
<feature type="active site" description="O-(5'-phospho-DNA)-serine intermediate" evidence="4 5">
    <location>
        <position position="19"/>
    </location>
</feature>
<dbReference type="PANTHER" id="PTHR30461">
    <property type="entry name" value="DNA-INVERTASE FROM LAMBDOID PROPHAGE"/>
    <property type="match status" value="1"/>
</dbReference>
<dbReference type="SMART" id="SM00857">
    <property type="entry name" value="Resolvase"/>
    <property type="match status" value="1"/>
</dbReference>
<keyword evidence="2" id="KW-0238">DNA-binding</keyword>
<dbReference type="SUPFAM" id="SSF53041">
    <property type="entry name" value="Resolvase-like"/>
    <property type="match status" value="1"/>
</dbReference>
<dbReference type="OrthoDB" id="9797501at2"/>
<dbReference type="InterPro" id="IPR036162">
    <property type="entry name" value="Resolvase-like_N_sf"/>
</dbReference>
<dbReference type="EMBL" id="ACIN03000016">
    <property type="protein sequence ID" value="ESK64895.1"/>
    <property type="molecule type" value="Genomic_DNA"/>
</dbReference>
<evidence type="ECO:0000313" key="8">
    <source>
        <dbReference type="Proteomes" id="UP000019050"/>
    </source>
</evidence>
<dbReference type="PROSITE" id="PS51736">
    <property type="entry name" value="RECOMBINASES_3"/>
    <property type="match status" value="1"/>
</dbReference>
<dbReference type="InterPro" id="IPR050639">
    <property type="entry name" value="SSR_resolvase"/>
</dbReference>
<dbReference type="Proteomes" id="UP000019050">
    <property type="component" value="Unassembled WGS sequence"/>
</dbReference>
<evidence type="ECO:0000256" key="1">
    <source>
        <dbReference type="ARBA" id="ARBA00022908"/>
    </source>
</evidence>
<comment type="caution">
    <text evidence="7">The sequence shown here is derived from an EMBL/GenBank/DDBJ whole genome shotgun (WGS) entry which is preliminary data.</text>
</comment>
<gene>
    <name evidence="7" type="ORF">GCWU000182_001828</name>
</gene>
<dbReference type="CDD" id="cd03768">
    <property type="entry name" value="SR_ResInv"/>
    <property type="match status" value="1"/>
</dbReference>
<accession>W1Q1L1</accession>
<dbReference type="HOGENOM" id="CLU_010686_8_3_9"/>
<dbReference type="GO" id="GO:0000150">
    <property type="term" value="F:DNA strand exchange activity"/>
    <property type="evidence" value="ECO:0007669"/>
    <property type="project" value="InterPro"/>
</dbReference>
<organism evidence="7 8">
    <name type="scientific">Abiotrophia defectiva ATCC 49176</name>
    <dbReference type="NCBI Taxonomy" id="592010"/>
    <lineage>
        <taxon>Bacteria</taxon>
        <taxon>Bacillati</taxon>
        <taxon>Bacillota</taxon>
        <taxon>Bacilli</taxon>
        <taxon>Lactobacillales</taxon>
        <taxon>Aerococcaceae</taxon>
        <taxon>Abiotrophia</taxon>
    </lineage>
</organism>
<evidence type="ECO:0000313" key="7">
    <source>
        <dbReference type="EMBL" id="ESK64895.1"/>
    </source>
</evidence>
<dbReference type="InterPro" id="IPR006119">
    <property type="entry name" value="Resolv_N"/>
</dbReference>
<reference evidence="7" key="1">
    <citation type="submission" date="2013-06" db="EMBL/GenBank/DDBJ databases">
        <authorList>
            <person name="Weinstock G."/>
            <person name="Sodergren E."/>
            <person name="Clifton S."/>
            <person name="Fulton L."/>
            <person name="Fulton B."/>
            <person name="Courtney L."/>
            <person name="Fronick C."/>
            <person name="Harrison M."/>
            <person name="Strong C."/>
            <person name="Farmer C."/>
            <person name="Delahaunty K."/>
            <person name="Markovic C."/>
            <person name="Hall O."/>
            <person name="Minx P."/>
            <person name="Tomlinson C."/>
            <person name="Mitreva M."/>
            <person name="Nelson J."/>
            <person name="Hou S."/>
            <person name="Wollam A."/>
            <person name="Pepin K.H."/>
            <person name="Johnson M."/>
            <person name="Bhonagiri V."/>
            <person name="Nash W.E."/>
            <person name="Warren W."/>
            <person name="Chinwalla A."/>
            <person name="Mardis E.R."/>
            <person name="Wilson R.K."/>
        </authorList>
    </citation>
    <scope>NUCLEOTIDE SEQUENCE [LARGE SCALE GENOMIC DNA]</scope>
    <source>
        <strain evidence="7">ATCC 49176</strain>
    </source>
</reference>
<keyword evidence="8" id="KW-1185">Reference proteome</keyword>
<dbReference type="GO" id="GO:0015074">
    <property type="term" value="P:DNA integration"/>
    <property type="evidence" value="ECO:0007669"/>
    <property type="project" value="UniProtKB-KW"/>
</dbReference>
<evidence type="ECO:0000256" key="4">
    <source>
        <dbReference type="PIRSR" id="PIRSR606118-50"/>
    </source>
</evidence>
<evidence type="ECO:0000259" key="6">
    <source>
        <dbReference type="PROSITE" id="PS51736"/>
    </source>
</evidence>
<evidence type="ECO:0000256" key="3">
    <source>
        <dbReference type="ARBA" id="ARBA00023172"/>
    </source>
</evidence>
<sequence>MSAKRSMKMTKKYGYVRVSTAQQKTDIQYEELRHYGVCQIFVDKTSGTTTENREALQNLLEIAQRGDEVVVTKIDRLARSIIDLNQIVTTLNSKGVQVRFLQDNLIFEAHEKPSPLSLLMFNILGAFAQFERDLIIERTGAGIEKARLNGIKLGRPREHYDRIERALELYLNRPQNQLSIQEILQLTQVKKSKFYYYLNQLKKGNLNL</sequence>
<dbReference type="STRING" id="592010.GCWU000182_001828"/>
<dbReference type="PROSITE" id="PS00397">
    <property type="entry name" value="RECOMBINASES_1"/>
    <property type="match status" value="1"/>
</dbReference>
<evidence type="ECO:0000256" key="2">
    <source>
        <dbReference type="ARBA" id="ARBA00023125"/>
    </source>
</evidence>
<dbReference type="InterPro" id="IPR006118">
    <property type="entry name" value="Recombinase_CS"/>
</dbReference>
<dbReference type="PROSITE" id="PS00398">
    <property type="entry name" value="RECOMBINASES_2"/>
    <property type="match status" value="1"/>
</dbReference>
<keyword evidence="3" id="KW-0233">DNA recombination</keyword>
<name>W1Q1L1_ABIDE</name>
<dbReference type="eggNOG" id="COG1961">
    <property type="taxonomic scope" value="Bacteria"/>
</dbReference>
<keyword evidence="1" id="KW-0229">DNA integration</keyword>
<protein>
    <submittedName>
        <fullName evidence="7">DNA-invertase</fullName>
    </submittedName>
</protein>
<proteinExistence type="predicted"/>
<dbReference type="GO" id="GO:0003677">
    <property type="term" value="F:DNA binding"/>
    <property type="evidence" value="ECO:0007669"/>
    <property type="project" value="UniProtKB-KW"/>
</dbReference>
<dbReference type="PANTHER" id="PTHR30461:SF2">
    <property type="entry name" value="SERINE RECOMBINASE PINE-RELATED"/>
    <property type="match status" value="1"/>
</dbReference>
<evidence type="ECO:0000256" key="5">
    <source>
        <dbReference type="PROSITE-ProRule" id="PRU10137"/>
    </source>
</evidence>